<protein>
    <submittedName>
        <fullName evidence="2">Uncharacterized protein</fullName>
    </submittedName>
</protein>
<proteinExistence type="predicted"/>
<dbReference type="EMBL" id="CP133612">
    <property type="protein sequence ID" value="WMV09121.1"/>
    <property type="molecule type" value="Genomic_DNA"/>
</dbReference>
<evidence type="ECO:0000313" key="3">
    <source>
        <dbReference type="Proteomes" id="UP001234989"/>
    </source>
</evidence>
<gene>
    <name evidence="2" type="ORF">MTR67_002506</name>
</gene>
<evidence type="ECO:0000256" key="1">
    <source>
        <dbReference type="SAM" id="MobiDB-lite"/>
    </source>
</evidence>
<feature type="region of interest" description="Disordered" evidence="1">
    <location>
        <begin position="1"/>
        <end position="22"/>
    </location>
</feature>
<reference evidence="2" key="1">
    <citation type="submission" date="2023-08" db="EMBL/GenBank/DDBJ databases">
        <title>A de novo genome assembly of Solanum verrucosum Schlechtendal, a Mexican diploid species geographically isolated from the other diploid A-genome species in potato relatives.</title>
        <authorList>
            <person name="Hosaka K."/>
        </authorList>
    </citation>
    <scope>NUCLEOTIDE SEQUENCE</scope>
    <source>
        <tissue evidence="2">Young leaves</tissue>
    </source>
</reference>
<name>A0AAF0PQZ7_SOLVR</name>
<accession>A0AAF0PQZ7</accession>
<dbReference type="AlphaFoldDB" id="A0AAF0PQZ7"/>
<dbReference type="Proteomes" id="UP001234989">
    <property type="component" value="Chromosome 1"/>
</dbReference>
<organism evidence="2 3">
    <name type="scientific">Solanum verrucosum</name>
    <dbReference type="NCBI Taxonomy" id="315347"/>
    <lineage>
        <taxon>Eukaryota</taxon>
        <taxon>Viridiplantae</taxon>
        <taxon>Streptophyta</taxon>
        <taxon>Embryophyta</taxon>
        <taxon>Tracheophyta</taxon>
        <taxon>Spermatophyta</taxon>
        <taxon>Magnoliopsida</taxon>
        <taxon>eudicotyledons</taxon>
        <taxon>Gunneridae</taxon>
        <taxon>Pentapetalae</taxon>
        <taxon>asterids</taxon>
        <taxon>lamiids</taxon>
        <taxon>Solanales</taxon>
        <taxon>Solanaceae</taxon>
        <taxon>Solanoideae</taxon>
        <taxon>Solaneae</taxon>
        <taxon>Solanum</taxon>
    </lineage>
</organism>
<sequence>MPRQLEVVHGGSGSASRTYSTNGQKVAPHCRLYCVKI</sequence>
<evidence type="ECO:0000313" key="2">
    <source>
        <dbReference type="EMBL" id="WMV09121.1"/>
    </source>
</evidence>
<keyword evidence="3" id="KW-1185">Reference proteome</keyword>